<keyword evidence="4" id="KW-0560">Oxidoreductase</keyword>
<dbReference type="Proteomes" id="UP001337655">
    <property type="component" value="Unassembled WGS sequence"/>
</dbReference>
<evidence type="ECO:0000256" key="4">
    <source>
        <dbReference type="ARBA" id="ARBA00023002"/>
    </source>
</evidence>
<keyword evidence="5" id="KW-0812">Transmembrane</keyword>
<reference evidence="6 7" key="1">
    <citation type="submission" date="2023-08" db="EMBL/GenBank/DDBJ databases">
        <title>Black Yeasts Isolated from many extreme environments.</title>
        <authorList>
            <person name="Coleine C."/>
            <person name="Stajich J.E."/>
            <person name="Selbmann L."/>
        </authorList>
    </citation>
    <scope>NUCLEOTIDE SEQUENCE [LARGE SCALE GENOMIC DNA]</scope>
    <source>
        <strain evidence="6 7">CCFEE 5935</strain>
    </source>
</reference>
<keyword evidence="5" id="KW-0472">Membrane</keyword>
<keyword evidence="5" id="KW-1133">Transmembrane helix</keyword>
<dbReference type="Gene3D" id="3.50.50.60">
    <property type="entry name" value="FAD/NAD(P)-binding domain"/>
    <property type="match status" value="1"/>
</dbReference>
<dbReference type="InterPro" id="IPR036188">
    <property type="entry name" value="FAD/NAD-bd_sf"/>
</dbReference>
<organism evidence="6 7">
    <name type="scientific">Saxophila tyrrhenica</name>
    <dbReference type="NCBI Taxonomy" id="1690608"/>
    <lineage>
        <taxon>Eukaryota</taxon>
        <taxon>Fungi</taxon>
        <taxon>Dikarya</taxon>
        <taxon>Ascomycota</taxon>
        <taxon>Pezizomycotina</taxon>
        <taxon>Dothideomycetes</taxon>
        <taxon>Dothideomycetidae</taxon>
        <taxon>Mycosphaerellales</taxon>
        <taxon>Extremaceae</taxon>
        <taxon>Saxophila</taxon>
    </lineage>
</organism>
<dbReference type="Pfam" id="PF00743">
    <property type="entry name" value="FMO-like"/>
    <property type="match status" value="2"/>
</dbReference>
<keyword evidence="3" id="KW-0274">FAD</keyword>
<comment type="caution">
    <text evidence="6">The sequence shown here is derived from an EMBL/GenBank/DDBJ whole genome shotgun (WGS) entry which is preliminary data.</text>
</comment>
<feature type="transmembrane region" description="Helical" evidence="5">
    <location>
        <begin position="456"/>
        <end position="478"/>
    </location>
</feature>
<dbReference type="EMBL" id="JAVRRT010000003">
    <property type="protein sequence ID" value="KAK5173418.1"/>
    <property type="molecule type" value="Genomic_DNA"/>
</dbReference>
<dbReference type="AlphaFoldDB" id="A0AAV9PIH1"/>
<dbReference type="PRINTS" id="PR00368">
    <property type="entry name" value="FADPNR"/>
</dbReference>
<evidence type="ECO:0008006" key="8">
    <source>
        <dbReference type="Google" id="ProtNLM"/>
    </source>
</evidence>
<dbReference type="InterPro" id="IPR050346">
    <property type="entry name" value="FMO-like"/>
</dbReference>
<protein>
    <recommendedName>
        <fullName evidence="8">FAD/NAD(P)-binding domain-containing protein</fullName>
    </recommendedName>
</protein>
<dbReference type="GO" id="GO:0004499">
    <property type="term" value="F:N,N-dimethylaniline monooxygenase activity"/>
    <property type="evidence" value="ECO:0007669"/>
    <property type="project" value="InterPro"/>
</dbReference>
<dbReference type="PANTHER" id="PTHR23023">
    <property type="entry name" value="DIMETHYLANILINE MONOOXYGENASE"/>
    <property type="match status" value="1"/>
</dbReference>
<evidence type="ECO:0000313" key="6">
    <source>
        <dbReference type="EMBL" id="KAK5173418.1"/>
    </source>
</evidence>
<dbReference type="GeneID" id="89923446"/>
<proteinExistence type="inferred from homology"/>
<keyword evidence="7" id="KW-1185">Reference proteome</keyword>
<evidence type="ECO:0000313" key="7">
    <source>
        <dbReference type="Proteomes" id="UP001337655"/>
    </source>
</evidence>
<evidence type="ECO:0000256" key="5">
    <source>
        <dbReference type="SAM" id="Phobius"/>
    </source>
</evidence>
<keyword evidence="2" id="KW-0285">Flavoprotein</keyword>
<comment type="similarity">
    <text evidence="1">Belongs to the FMO family.</text>
</comment>
<gene>
    <name evidence="6" type="ORF">LTR77_002099</name>
</gene>
<dbReference type="GO" id="GO:0050661">
    <property type="term" value="F:NADP binding"/>
    <property type="evidence" value="ECO:0007669"/>
    <property type="project" value="InterPro"/>
</dbReference>
<name>A0AAV9PIH1_9PEZI</name>
<evidence type="ECO:0000256" key="1">
    <source>
        <dbReference type="ARBA" id="ARBA00009183"/>
    </source>
</evidence>
<evidence type="ECO:0000256" key="3">
    <source>
        <dbReference type="ARBA" id="ARBA00022827"/>
    </source>
</evidence>
<dbReference type="SUPFAM" id="SSF51905">
    <property type="entry name" value="FAD/NAD(P)-binding domain"/>
    <property type="match status" value="2"/>
</dbReference>
<evidence type="ECO:0000256" key="2">
    <source>
        <dbReference type="ARBA" id="ARBA00022630"/>
    </source>
</evidence>
<accession>A0AAV9PIH1</accession>
<feature type="transmembrane region" description="Helical" evidence="5">
    <location>
        <begin position="490"/>
        <end position="513"/>
    </location>
</feature>
<dbReference type="InterPro" id="IPR020946">
    <property type="entry name" value="Flavin_mOase-like"/>
</dbReference>
<dbReference type="GO" id="GO:0050660">
    <property type="term" value="F:flavin adenine dinucleotide binding"/>
    <property type="evidence" value="ECO:0007669"/>
    <property type="project" value="InterPro"/>
</dbReference>
<sequence length="615" mass="69249">MVRRRMKRIIIVGAGPCGLVALKEMLEMGHNAILLEKSDRLGGVFSSAKLYSNLHLTISNWAMAFSDFPDPERLCYPSGEHYLQYLKAYAAHFDLEKRMMYGSEVCNACMGSDGRWTLEIKRSGDHIENMQSDALIVATGANQVAKPVPSELLGVSGRVLHSADYNEDFRRKVAEKKLRILVVGGELADLSPHVSVWLRRPACVGPRYLNNKPEMEQVAANKERDFPANGFLEAATTNRMSASLNVYAYGIFRRILWHTGVLNSTLARMCLDSTASAVLMNDQATYVTKNQRMCEAIHDGKLEALVSTKVSANGNTVTLQLANGVQGHRQFDAIVLCTGFATSFPWLKVDDLDTNPRSWFLHCFPEGLGDRLAFVGYARPHQGGMPVMAEMLSRYVALLFAGKRQLPEDYAERARREQIAEVEHYHISPHLSTLVDYNAFIESVARRVGCEPRLPLSIMLIFNMHIAAVLLLVLQVFSLTPGIVEPRLPFLLYVLTMALAFFIDDGLLIKWWFYPCWAVWYRQRGPGANPSLLEKTLRRVPLFKSTAITQGFMLLIAWSLPALYAQRILSVLIYLPYCLLDGVGVRWPKGWVGLLRPKMFALHGTEWRFSDLFVP</sequence>
<dbReference type="RefSeq" id="XP_064662113.1">
    <property type="nucleotide sequence ID" value="XM_064799358.1"/>
</dbReference>